<gene>
    <name evidence="1" type="ORF">A4A49_55313</name>
</gene>
<sequence>MRIRHRRYPKHYDQVDIILDCNFLYIFKERCSTLCDGVDKVNAAPSLPMILNEYQFNKDDLKYARGEIIFCGGGPWNGAKRIFCVYNTERNHYVTVVFLVEESKMLIYDCNTSVYTDEKLGEFLYPIGTMFPKKL</sequence>
<organism evidence="1 2">
    <name type="scientific">Nicotiana attenuata</name>
    <name type="common">Coyote tobacco</name>
    <dbReference type="NCBI Taxonomy" id="49451"/>
    <lineage>
        <taxon>Eukaryota</taxon>
        <taxon>Viridiplantae</taxon>
        <taxon>Streptophyta</taxon>
        <taxon>Embryophyta</taxon>
        <taxon>Tracheophyta</taxon>
        <taxon>Spermatophyta</taxon>
        <taxon>Magnoliopsida</taxon>
        <taxon>eudicotyledons</taxon>
        <taxon>Gunneridae</taxon>
        <taxon>Pentapetalae</taxon>
        <taxon>asterids</taxon>
        <taxon>lamiids</taxon>
        <taxon>Solanales</taxon>
        <taxon>Solanaceae</taxon>
        <taxon>Nicotianoideae</taxon>
        <taxon>Nicotianeae</taxon>
        <taxon>Nicotiana</taxon>
    </lineage>
</organism>
<dbReference type="Gramene" id="OIT00571">
    <property type="protein sequence ID" value="OIT00571"/>
    <property type="gene ID" value="A4A49_55313"/>
</dbReference>
<reference evidence="1" key="1">
    <citation type="submission" date="2016-11" db="EMBL/GenBank/DDBJ databases">
        <title>The genome of Nicotiana attenuata.</title>
        <authorList>
            <person name="Xu S."/>
            <person name="Brockmoeller T."/>
            <person name="Gaquerel E."/>
            <person name="Navarro A."/>
            <person name="Kuhl H."/>
            <person name="Gase K."/>
            <person name="Ling Z."/>
            <person name="Zhou W."/>
            <person name="Kreitzer C."/>
            <person name="Stanke M."/>
            <person name="Tang H."/>
            <person name="Lyons E."/>
            <person name="Pandey P."/>
            <person name="Pandey S.P."/>
            <person name="Timmermann B."/>
            <person name="Baldwin I.T."/>
        </authorList>
    </citation>
    <scope>NUCLEOTIDE SEQUENCE [LARGE SCALE GENOMIC DNA]</scope>
    <source>
        <strain evidence="1">UT</strain>
    </source>
</reference>
<proteinExistence type="predicted"/>
<dbReference type="OMA" id="VYNTERN"/>
<accession>A0A1J6IP10</accession>
<comment type="caution">
    <text evidence="1">The sequence shown here is derived from an EMBL/GenBank/DDBJ whole genome shotgun (WGS) entry which is preliminary data.</text>
</comment>
<evidence type="ECO:0000313" key="1">
    <source>
        <dbReference type="EMBL" id="OIT00571.1"/>
    </source>
</evidence>
<keyword evidence="2" id="KW-1185">Reference proteome</keyword>
<name>A0A1J6IP10_NICAT</name>
<evidence type="ECO:0000313" key="2">
    <source>
        <dbReference type="Proteomes" id="UP000187609"/>
    </source>
</evidence>
<dbReference type="AlphaFoldDB" id="A0A1J6IP10"/>
<dbReference type="EMBL" id="MJEQ01037189">
    <property type="protein sequence ID" value="OIT00571.1"/>
    <property type="molecule type" value="Genomic_DNA"/>
</dbReference>
<protein>
    <submittedName>
        <fullName evidence="1">Uncharacterized protein</fullName>
    </submittedName>
</protein>
<dbReference type="Proteomes" id="UP000187609">
    <property type="component" value="Unassembled WGS sequence"/>
</dbReference>